<evidence type="ECO:0000256" key="1">
    <source>
        <dbReference type="SAM" id="MobiDB-lite"/>
    </source>
</evidence>
<feature type="region of interest" description="Disordered" evidence="1">
    <location>
        <begin position="138"/>
        <end position="205"/>
    </location>
</feature>
<reference evidence="2 3" key="1">
    <citation type="journal article" date="2013" name="Curr. Biol.">
        <title>The Genome of the Foraminiferan Reticulomyxa filosa.</title>
        <authorList>
            <person name="Glockner G."/>
            <person name="Hulsmann N."/>
            <person name="Schleicher M."/>
            <person name="Noegel A.A."/>
            <person name="Eichinger L."/>
            <person name="Gallinger C."/>
            <person name="Pawlowski J."/>
            <person name="Sierra R."/>
            <person name="Euteneuer U."/>
            <person name="Pillet L."/>
            <person name="Moustafa A."/>
            <person name="Platzer M."/>
            <person name="Groth M."/>
            <person name="Szafranski K."/>
            <person name="Schliwa M."/>
        </authorList>
    </citation>
    <scope>NUCLEOTIDE SEQUENCE [LARGE SCALE GENOMIC DNA]</scope>
</reference>
<evidence type="ECO:0000313" key="2">
    <source>
        <dbReference type="EMBL" id="ETO30787.1"/>
    </source>
</evidence>
<protein>
    <submittedName>
        <fullName evidence="2">G3E family GTPase</fullName>
    </submittedName>
</protein>
<dbReference type="AlphaFoldDB" id="X6NZR2"/>
<dbReference type="Proteomes" id="UP000023152">
    <property type="component" value="Unassembled WGS sequence"/>
</dbReference>
<gene>
    <name evidence="2" type="ORF">RFI_06333</name>
</gene>
<proteinExistence type="predicted"/>
<feature type="non-terminal residue" evidence="2">
    <location>
        <position position="1"/>
    </location>
</feature>
<sequence length="219" mass="24906">QCENHSNTNGNNKNSWPKNSSRHTGLTNMAATSNVDDSRSKENGANGSGKDRSEHGRRSAHLHPKGRDVSIDVIKTQAHGNTAVATETQPTPVVSCINPHHVYRGDDDPCCNLNDKDRLIEEHWNLFAMASERVIAQPKSEISHTSDEDNDHHHNHIHNHNHNHNHNHTRNRNANDDKPRHHHHHRRKRSHHSNDDETMSHSSVSFQNSCDTVYKKDLV</sequence>
<feature type="compositionally biased region" description="Basic and acidic residues" evidence="1">
    <location>
        <begin position="141"/>
        <end position="152"/>
    </location>
</feature>
<evidence type="ECO:0000313" key="3">
    <source>
        <dbReference type="Proteomes" id="UP000023152"/>
    </source>
</evidence>
<name>X6NZR2_RETFI</name>
<organism evidence="2 3">
    <name type="scientific">Reticulomyxa filosa</name>
    <dbReference type="NCBI Taxonomy" id="46433"/>
    <lineage>
        <taxon>Eukaryota</taxon>
        <taxon>Sar</taxon>
        <taxon>Rhizaria</taxon>
        <taxon>Retaria</taxon>
        <taxon>Foraminifera</taxon>
        <taxon>Monothalamids</taxon>
        <taxon>Reticulomyxidae</taxon>
        <taxon>Reticulomyxa</taxon>
    </lineage>
</organism>
<feature type="compositionally biased region" description="Polar residues" evidence="1">
    <location>
        <begin position="22"/>
        <end position="35"/>
    </location>
</feature>
<feature type="compositionally biased region" description="Basic residues" evidence="1">
    <location>
        <begin position="180"/>
        <end position="191"/>
    </location>
</feature>
<accession>X6NZR2</accession>
<feature type="compositionally biased region" description="Low complexity" evidence="1">
    <location>
        <begin position="1"/>
        <end position="19"/>
    </location>
</feature>
<feature type="compositionally biased region" description="Basic residues" evidence="1">
    <location>
        <begin position="153"/>
        <end position="171"/>
    </location>
</feature>
<keyword evidence="3" id="KW-1185">Reference proteome</keyword>
<dbReference type="EMBL" id="ASPP01005312">
    <property type="protein sequence ID" value="ETO30787.1"/>
    <property type="molecule type" value="Genomic_DNA"/>
</dbReference>
<feature type="region of interest" description="Disordered" evidence="1">
    <location>
        <begin position="1"/>
        <end position="69"/>
    </location>
</feature>
<comment type="caution">
    <text evidence="2">The sequence shown here is derived from an EMBL/GenBank/DDBJ whole genome shotgun (WGS) entry which is preliminary data.</text>
</comment>